<feature type="non-terminal residue" evidence="2">
    <location>
        <position position="112"/>
    </location>
</feature>
<comment type="caution">
    <text evidence="2">The sequence shown here is derived from an EMBL/GenBank/DDBJ whole genome shotgun (WGS) entry which is preliminary data.</text>
</comment>
<proteinExistence type="predicted"/>
<sequence length="112" mass="12154">RTAKWKEYLKAQDPSKLIGAEQDSSLNRAFTEHLKEEQSLFMAQFMDNPPLAGWTCREPEAPSLPGPALGGSIRSLPPLESSPRRTPPDRSGISSAASRRRTSSGGGSMTAR</sequence>
<accession>A0A813G309</accession>
<dbReference type="Proteomes" id="UP000654075">
    <property type="component" value="Unassembled WGS sequence"/>
</dbReference>
<dbReference type="AlphaFoldDB" id="A0A813G309"/>
<gene>
    <name evidence="2" type="ORF">PGLA1383_LOCUS37021</name>
</gene>
<keyword evidence="3" id="KW-1185">Reference proteome</keyword>
<evidence type="ECO:0000313" key="3">
    <source>
        <dbReference type="Proteomes" id="UP000654075"/>
    </source>
</evidence>
<dbReference type="EMBL" id="CAJNNV010027053">
    <property type="protein sequence ID" value="CAE8619432.1"/>
    <property type="molecule type" value="Genomic_DNA"/>
</dbReference>
<evidence type="ECO:0000256" key="1">
    <source>
        <dbReference type="SAM" id="MobiDB-lite"/>
    </source>
</evidence>
<feature type="region of interest" description="Disordered" evidence="1">
    <location>
        <begin position="56"/>
        <end position="112"/>
    </location>
</feature>
<reference evidence="2" key="1">
    <citation type="submission" date="2021-02" db="EMBL/GenBank/DDBJ databases">
        <authorList>
            <person name="Dougan E. K."/>
            <person name="Rhodes N."/>
            <person name="Thang M."/>
            <person name="Chan C."/>
        </authorList>
    </citation>
    <scope>NUCLEOTIDE SEQUENCE</scope>
</reference>
<evidence type="ECO:0000313" key="2">
    <source>
        <dbReference type="EMBL" id="CAE8619432.1"/>
    </source>
</evidence>
<protein>
    <submittedName>
        <fullName evidence="2">Uncharacterized protein</fullName>
    </submittedName>
</protein>
<name>A0A813G309_POLGL</name>
<organism evidence="2 3">
    <name type="scientific">Polarella glacialis</name>
    <name type="common">Dinoflagellate</name>
    <dbReference type="NCBI Taxonomy" id="89957"/>
    <lineage>
        <taxon>Eukaryota</taxon>
        <taxon>Sar</taxon>
        <taxon>Alveolata</taxon>
        <taxon>Dinophyceae</taxon>
        <taxon>Suessiales</taxon>
        <taxon>Suessiaceae</taxon>
        <taxon>Polarella</taxon>
    </lineage>
</organism>